<name>A0A017H7Y2_9RHOB</name>
<gene>
    <name evidence="3" type="ORF">Lokhon_00169</name>
</gene>
<keyword evidence="3" id="KW-0032">Aminotransferase</keyword>
<evidence type="ECO:0000256" key="2">
    <source>
        <dbReference type="RuleBase" id="RU004508"/>
    </source>
</evidence>
<proteinExistence type="inferred from homology"/>
<dbReference type="Pfam" id="PF01041">
    <property type="entry name" value="DegT_DnrJ_EryC1"/>
    <property type="match status" value="1"/>
</dbReference>
<dbReference type="PANTHER" id="PTHR30244">
    <property type="entry name" value="TRANSAMINASE"/>
    <property type="match status" value="1"/>
</dbReference>
<keyword evidence="3" id="KW-0808">Transferase</keyword>
<dbReference type="InterPro" id="IPR015421">
    <property type="entry name" value="PyrdxlP-dep_Trfase_major"/>
</dbReference>
<reference evidence="3 4" key="1">
    <citation type="submission" date="2013-03" db="EMBL/GenBank/DDBJ databases">
        <authorList>
            <person name="Fiebig A."/>
            <person name="Goeker M."/>
            <person name="Klenk H.-P.P."/>
        </authorList>
    </citation>
    <scope>NUCLEOTIDE SEQUENCE [LARGE SCALE GENOMIC DNA]</scope>
    <source>
        <strain evidence="3 4">DSM 17492</strain>
        <plasmid evidence="3 4">pLokhon02</plasmid>
    </source>
</reference>
<dbReference type="InterPro" id="IPR000653">
    <property type="entry name" value="DegT/StrS_aminotransferase"/>
</dbReference>
<dbReference type="PANTHER" id="PTHR30244:SF34">
    <property type="entry name" value="DTDP-4-AMINO-4,6-DIDEOXYGALACTOSE TRANSAMINASE"/>
    <property type="match status" value="1"/>
</dbReference>
<dbReference type="GO" id="GO:0030170">
    <property type="term" value="F:pyridoxal phosphate binding"/>
    <property type="evidence" value="ECO:0007669"/>
    <property type="project" value="TreeGrafter"/>
</dbReference>
<dbReference type="GO" id="GO:0000271">
    <property type="term" value="P:polysaccharide biosynthetic process"/>
    <property type="evidence" value="ECO:0007669"/>
    <property type="project" value="TreeGrafter"/>
</dbReference>
<dbReference type="Proteomes" id="UP000025047">
    <property type="component" value="Plasmid pLokhon02"/>
</dbReference>
<protein>
    <submittedName>
        <fullName evidence="3">DegT/DnrJ/EryC1/StrS aminotransferase</fullName>
    </submittedName>
</protein>
<sequence>MLALCNVVSRRQLMRYRGGENGYADRFEAGLRDRCDVRHALAVNSGTSALIAALVGLEIGPGDEVIVPAYTWMATAVAATAVGATPVLCNVDASLTIDPDDIERRITRNTRAIIPVHMNNLVCDMDRIMDIARRRNVAVVEDASQAVGLSYKGKAVGAIGDAGVFSFNQFKNITAGEGGALLTNNEKIYARALMYHDIGASTREGANLHNQIVFASMNMRVSELTAAVLYTQLQRLDGIVRNLRARRETVLSALKNIPGAEPAPHNDPENAVGLAIRLPDADAAAAFAGRMDRTSRAIDSGRHIFTTWKPILDRTAADPRLNPRNWAERDVDYDVAAFQPTMAHLARTCLMETPFRLPHPMLRRKYRKAAQSWTA</sequence>
<dbReference type="PATRIC" id="fig|1122180.6.peg.174"/>
<evidence type="ECO:0000313" key="4">
    <source>
        <dbReference type="Proteomes" id="UP000025047"/>
    </source>
</evidence>
<organism evidence="3 4">
    <name type="scientific">Limimaricola hongkongensis DSM 17492</name>
    <dbReference type="NCBI Taxonomy" id="1122180"/>
    <lineage>
        <taxon>Bacteria</taxon>
        <taxon>Pseudomonadati</taxon>
        <taxon>Pseudomonadota</taxon>
        <taxon>Alphaproteobacteria</taxon>
        <taxon>Rhodobacterales</taxon>
        <taxon>Paracoccaceae</taxon>
        <taxon>Limimaricola</taxon>
    </lineage>
</organism>
<evidence type="ECO:0000313" key="3">
    <source>
        <dbReference type="EMBL" id="EYD70415.1"/>
    </source>
</evidence>
<comment type="similarity">
    <text evidence="1 2">Belongs to the DegT/DnrJ/EryC1 family.</text>
</comment>
<keyword evidence="3" id="KW-0614">Plasmid</keyword>
<geneLocation type="plasmid" evidence="3 4">
    <name>pLokhon02</name>
</geneLocation>
<keyword evidence="2" id="KW-0663">Pyridoxal phosphate</keyword>
<dbReference type="eggNOG" id="COG0399">
    <property type="taxonomic scope" value="Bacteria"/>
</dbReference>
<dbReference type="InterPro" id="IPR015424">
    <property type="entry name" value="PyrdxlP-dep_Trfase"/>
</dbReference>
<dbReference type="Gene3D" id="3.40.640.10">
    <property type="entry name" value="Type I PLP-dependent aspartate aminotransferase-like (Major domain)"/>
    <property type="match status" value="1"/>
</dbReference>
<keyword evidence="4" id="KW-1185">Reference proteome</keyword>
<evidence type="ECO:0000256" key="1">
    <source>
        <dbReference type="ARBA" id="ARBA00037999"/>
    </source>
</evidence>
<dbReference type="Gene3D" id="3.90.1150.10">
    <property type="entry name" value="Aspartate Aminotransferase, domain 1"/>
    <property type="match status" value="1"/>
</dbReference>
<dbReference type="GO" id="GO:0008483">
    <property type="term" value="F:transaminase activity"/>
    <property type="evidence" value="ECO:0007669"/>
    <property type="project" value="UniProtKB-KW"/>
</dbReference>
<dbReference type="AlphaFoldDB" id="A0A017H7Y2"/>
<accession>A0A017H7Y2</accession>
<comment type="caution">
    <text evidence="3">The sequence shown here is derived from an EMBL/GenBank/DDBJ whole genome shotgun (WGS) entry which is preliminary data.</text>
</comment>
<dbReference type="InterPro" id="IPR015422">
    <property type="entry name" value="PyrdxlP-dep_Trfase_small"/>
</dbReference>
<dbReference type="HOGENOM" id="CLU_033332_7_2_5"/>
<dbReference type="EMBL" id="APGJ01000010">
    <property type="protein sequence ID" value="EYD70415.1"/>
    <property type="molecule type" value="Genomic_DNA"/>
</dbReference>
<dbReference type="SUPFAM" id="SSF53383">
    <property type="entry name" value="PLP-dependent transferases"/>
    <property type="match status" value="1"/>
</dbReference>